<evidence type="ECO:0000256" key="1">
    <source>
        <dbReference type="PROSITE-ProRule" id="PRU00076"/>
    </source>
</evidence>
<dbReference type="OMA" id="CNDGGPG"/>
<protein>
    <submittedName>
        <fullName evidence="5">Fibropellin-1-like</fullName>
    </submittedName>
</protein>
<dbReference type="Pfam" id="PF00008">
    <property type="entry name" value="EGF"/>
    <property type="match status" value="1"/>
</dbReference>
<dbReference type="GeneID" id="110989708"/>
<keyword evidence="4" id="KW-1185">Reference proteome</keyword>
<dbReference type="RefSeq" id="XP_022109974.1">
    <property type="nucleotide sequence ID" value="XM_022254282.1"/>
</dbReference>
<name>A0A8B7ZX41_ACAPL</name>
<evidence type="ECO:0000313" key="4">
    <source>
        <dbReference type="Proteomes" id="UP000694845"/>
    </source>
</evidence>
<accession>A0A8B7ZX41</accession>
<dbReference type="Gene3D" id="2.10.25.10">
    <property type="entry name" value="Laminin"/>
    <property type="match status" value="1"/>
</dbReference>
<reference evidence="5" key="1">
    <citation type="submission" date="2025-08" db="UniProtKB">
        <authorList>
            <consortium name="RefSeq"/>
        </authorList>
    </citation>
    <scope>IDENTIFICATION</scope>
</reference>
<dbReference type="KEGG" id="aplc:110989708"/>
<keyword evidence="2" id="KW-0732">Signal</keyword>
<sequence>MPCFARPTTILLILGLCSIVHVREVRGIFRRFQSQLADSFQPVVYARRLHRVPPPPQASPPPPLRDCPCSSNPCLNGGVCSSVPGSVPNTVDFICICQENWNGTTCDFCPSGSPLCSETCLPHRNNDICNDGGPGAFDTQCPLGTDCNDCFSRCL</sequence>
<dbReference type="SMART" id="SM00181">
    <property type="entry name" value="EGF"/>
    <property type="match status" value="1"/>
</dbReference>
<feature type="chain" id="PRO_5034040102" evidence="2">
    <location>
        <begin position="28"/>
        <end position="155"/>
    </location>
</feature>
<dbReference type="InterPro" id="IPR000742">
    <property type="entry name" value="EGF"/>
</dbReference>
<dbReference type="PROSITE" id="PS50026">
    <property type="entry name" value="EGF_3"/>
    <property type="match status" value="1"/>
</dbReference>
<feature type="domain" description="EGF-like" evidence="3">
    <location>
        <begin position="68"/>
        <end position="107"/>
    </location>
</feature>
<organism evidence="4 5">
    <name type="scientific">Acanthaster planci</name>
    <name type="common">Crown-of-thorns starfish</name>
    <dbReference type="NCBI Taxonomy" id="133434"/>
    <lineage>
        <taxon>Eukaryota</taxon>
        <taxon>Metazoa</taxon>
        <taxon>Echinodermata</taxon>
        <taxon>Eleutherozoa</taxon>
        <taxon>Asterozoa</taxon>
        <taxon>Asteroidea</taxon>
        <taxon>Valvatacea</taxon>
        <taxon>Valvatida</taxon>
        <taxon>Acanthasteridae</taxon>
        <taxon>Acanthaster</taxon>
    </lineage>
</organism>
<comment type="caution">
    <text evidence="1">Lacks conserved residue(s) required for the propagation of feature annotation.</text>
</comment>
<proteinExistence type="predicted"/>
<evidence type="ECO:0000259" key="3">
    <source>
        <dbReference type="PROSITE" id="PS50026"/>
    </source>
</evidence>
<dbReference type="SUPFAM" id="SSF57196">
    <property type="entry name" value="EGF/Laminin"/>
    <property type="match status" value="1"/>
</dbReference>
<dbReference type="OrthoDB" id="9946171at2759"/>
<evidence type="ECO:0000256" key="2">
    <source>
        <dbReference type="SAM" id="SignalP"/>
    </source>
</evidence>
<keyword evidence="1" id="KW-0245">EGF-like domain</keyword>
<gene>
    <name evidence="5" type="primary">LOC110989708</name>
</gene>
<dbReference type="AlphaFoldDB" id="A0A8B7ZX41"/>
<dbReference type="PROSITE" id="PS00022">
    <property type="entry name" value="EGF_1"/>
    <property type="match status" value="1"/>
</dbReference>
<feature type="signal peptide" evidence="2">
    <location>
        <begin position="1"/>
        <end position="27"/>
    </location>
</feature>
<feature type="disulfide bond" evidence="1">
    <location>
        <begin position="97"/>
        <end position="106"/>
    </location>
</feature>
<keyword evidence="1" id="KW-1015">Disulfide bond</keyword>
<dbReference type="Proteomes" id="UP000694845">
    <property type="component" value="Unplaced"/>
</dbReference>
<evidence type="ECO:0000313" key="5">
    <source>
        <dbReference type="RefSeq" id="XP_022109974.1"/>
    </source>
</evidence>